<reference evidence="1 3" key="1">
    <citation type="submission" date="2016-11" db="EMBL/GenBank/DDBJ databases">
        <authorList>
            <person name="Jaros S."/>
            <person name="Januszkiewicz K."/>
            <person name="Wedrychowicz H."/>
        </authorList>
    </citation>
    <scope>NUCLEOTIDE SEQUENCE [LARGE SCALE GENOMIC DNA]</scope>
    <source>
        <strain evidence="1 3">DSM 784</strain>
    </source>
</reference>
<dbReference type="RefSeq" id="WP_072357656.1">
    <property type="nucleotide sequence ID" value="NZ_CP139972.1"/>
</dbReference>
<organism evidence="1 3">
    <name type="scientific">Chitinophaga sancti</name>
    <dbReference type="NCBI Taxonomy" id="1004"/>
    <lineage>
        <taxon>Bacteria</taxon>
        <taxon>Pseudomonadati</taxon>
        <taxon>Bacteroidota</taxon>
        <taxon>Chitinophagia</taxon>
        <taxon>Chitinophagales</taxon>
        <taxon>Chitinophagaceae</taxon>
        <taxon>Chitinophaga</taxon>
    </lineage>
</organism>
<evidence type="ECO:0000313" key="3">
    <source>
        <dbReference type="Proteomes" id="UP000183788"/>
    </source>
</evidence>
<gene>
    <name evidence="1" type="ORF">SAMN05661012_01138</name>
    <name evidence="2" type="ORF">SR876_05725</name>
</gene>
<dbReference type="EMBL" id="FPIZ01000003">
    <property type="protein sequence ID" value="SFW32582.1"/>
    <property type="molecule type" value="Genomic_DNA"/>
</dbReference>
<dbReference type="Proteomes" id="UP001326715">
    <property type="component" value="Chromosome"/>
</dbReference>
<dbReference type="OrthoDB" id="9796523at2"/>
<proteinExistence type="predicted"/>
<dbReference type="InterPro" id="IPR025591">
    <property type="entry name" value="RloB"/>
</dbReference>
<dbReference type="Proteomes" id="UP000183788">
    <property type="component" value="Unassembled WGS sequence"/>
</dbReference>
<accession>A0A1K1NDW4</accession>
<dbReference type="AlphaFoldDB" id="A0A1K1NDW4"/>
<evidence type="ECO:0000313" key="4">
    <source>
        <dbReference type="Proteomes" id="UP001326715"/>
    </source>
</evidence>
<reference evidence="2 4" key="2">
    <citation type="submission" date="2023-11" db="EMBL/GenBank/DDBJ databases">
        <title>MicrobeMod: A computational toolkit for identifying prokaryotic methylation and restriction-modification with nanopore sequencing.</title>
        <authorList>
            <person name="Crits-Christoph A."/>
            <person name="Kang S.C."/>
            <person name="Lee H."/>
            <person name="Ostrov N."/>
        </authorList>
    </citation>
    <scope>NUCLEOTIDE SEQUENCE [LARGE SCALE GENOMIC DNA]</scope>
    <source>
        <strain evidence="2 4">ATCC 23090</strain>
    </source>
</reference>
<keyword evidence="4" id="KW-1185">Reference proteome</keyword>
<dbReference type="Pfam" id="PF13707">
    <property type="entry name" value="RloB"/>
    <property type="match status" value="1"/>
</dbReference>
<dbReference type="STRING" id="1004.SAMN05661012_01138"/>
<evidence type="ECO:0000313" key="2">
    <source>
        <dbReference type="EMBL" id="WQG90987.1"/>
    </source>
</evidence>
<name>A0A1K1NDW4_9BACT</name>
<dbReference type="EMBL" id="CP140154">
    <property type="protein sequence ID" value="WQG90987.1"/>
    <property type="molecule type" value="Genomic_DNA"/>
</dbReference>
<protein>
    <submittedName>
        <fullName evidence="2">RloB family protein</fullName>
    </submittedName>
    <submittedName>
        <fullName evidence="1">RloB-like protein</fullName>
    </submittedName>
</protein>
<sequence length="231" mass="26296">MPRERTDFIRESGSKDKEKIIVLAYEGADTERLYFEAVKNCHRFNKDLIELHALKRPPGDHASSPRHVFSKLKREAKDEYNFGPKDELWMVIDTDRWRNIPEIVAECQTQKNMFAAVSNPCFELWLLLHRQDISGFDAAQTDAILKNRKNGGRRTHVERLLMAALGGSYNKSNIRADDFIPGLDQAIIQAKDRDAAGEDYPTVVGSHVYKIVEKIILPGIAAAFMIEAEEP</sequence>
<evidence type="ECO:0000313" key="1">
    <source>
        <dbReference type="EMBL" id="SFW32582.1"/>
    </source>
</evidence>